<dbReference type="InterPro" id="IPR033248">
    <property type="entry name" value="Transketolase_C"/>
</dbReference>
<dbReference type="Gene3D" id="3.40.50.970">
    <property type="match status" value="1"/>
</dbReference>
<keyword evidence="4" id="KW-1185">Reference proteome</keyword>
<dbReference type="InterPro" id="IPR051157">
    <property type="entry name" value="PDH/Transketolase"/>
</dbReference>
<proteinExistence type="predicted"/>
<name>A0ABR6RZ43_9ENTR</name>
<dbReference type="Pfam" id="PF02779">
    <property type="entry name" value="Transket_pyr"/>
    <property type="match status" value="1"/>
</dbReference>
<dbReference type="PANTHER" id="PTHR43825:SF1">
    <property type="entry name" value="TRANSKETOLASE-LIKE PYRIMIDINE-BINDING DOMAIN-CONTAINING PROTEIN"/>
    <property type="match status" value="1"/>
</dbReference>
<dbReference type="PANTHER" id="PTHR43825">
    <property type="entry name" value="PYRUVATE DEHYDROGENASE E1 COMPONENT"/>
    <property type="match status" value="1"/>
</dbReference>
<sequence length="317" mass="33468">MSNSEHLATVMVNAFIDAVERGVDLVPVVADSTSTAKISPFMQKFPGRLVNVGIAEQTLVGAAAGLALGGKVAVTCNAAPFLISRANEQIKVDICYNNTNVKLFGLNSGASYGPLASTHHSIDDIAVMRGFGNIEIYAPSCPLECRQIIDYALEHVGPVYIRLDGKALPELHDEHYRFAPGKIDVLRKGKDVALVAMGSTVHEIVSAAAQLMEKGIDATVLSVPSIRPCDTAQLLSLLKPHRAVVSVEEHNINGGVGSLVAEVLAEAGCAIPLRRLGISDGKYALAADRAAMRAYHGIDAAGIVKQATALCPERAIQ</sequence>
<accession>A0ABR6RZ43</accession>
<dbReference type="SUPFAM" id="SSF52922">
    <property type="entry name" value="TK C-terminal domain-like"/>
    <property type="match status" value="1"/>
</dbReference>
<dbReference type="InterPro" id="IPR009014">
    <property type="entry name" value="Transketo_C/PFOR_II"/>
</dbReference>
<keyword evidence="1" id="KW-0786">Thiamine pyrophosphate</keyword>
<dbReference type="CDD" id="cd07033">
    <property type="entry name" value="TPP_PYR_DXS_TK_like"/>
    <property type="match status" value="1"/>
</dbReference>
<dbReference type="GeneID" id="98392111"/>
<dbReference type="SUPFAM" id="SSF52518">
    <property type="entry name" value="Thiamin diphosphate-binding fold (THDP-binding)"/>
    <property type="match status" value="1"/>
</dbReference>
<evidence type="ECO:0000313" key="3">
    <source>
        <dbReference type="EMBL" id="MBC1188402.1"/>
    </source>
</evidence>
<organism evidence="3 4">
    <name type="scientific">Kluyvera sichuanensis</name>
    <dbReference type="NCBI Taxonomy" id="2725494"/>
    <lineage>
        <taxon>Bacteria</taxon>
        <taxon>Pseudomonadati</taxon>
        <taxon>Pseudomonadota</taxon>
        <taxon>Gammaproteobacteria</taxon>
        <taxon>Enterobacterales</taxon>
        <taxon>Enterobacteriaceae</taxon>
        <taxon>Kluyvera</taxon>
    </lineage>
</organism>
<dbReference type="SMART" id="SM00861">
    <property type="entry name" value="Transket_pyr"/>
    <property type="match status" value="1"/>
</dbReference>
<protein>
    <submittedName>
        <fullName evidence="3">Transketolase family protein</fullName>
    </submittedName>
</protein>
<dbReference type="Pfam" id="PF02780">
    <property type="entry name" value="Transketolase_C"/>
    <property type="match status" value="1"/>
</dbReference>
<reference evidence="3 4" key="1">
    <citation type="submission" date="2020-04" db="EMBL/GenBank/DDBJ databases">
        <title>The draft genome of Kluyvera sichuanensis strain SCKS090646.</title>
        <authorList>
            <person name="Wei L."/>
            <person name="Liu L."/>
            <person name="Feng Y."/>
            <person name="Zong Z."/>
        </authorList>
    </citation>
    <scope>NUCLEOTIDE SEQUENCE [LARGE SCALE GENOMIC DNA]</scope>
    <source>
        <strain evidence="3 4">090646</strain>
    </source>
</reference>
<gene>
    <name evidence="3" type="ORF">HII27_22150</name>
</gene>
<evidence type="ECO:0000313" key="4">
    <source>
        <dbReference type="Proteomes" id="UP000607331"/>
    </source>
</evidence>
<comment type="caution">
    <text evidence="3">The sequence shown here is derived from an EMBL/GenBank/DDBJ whole genome shotgun (WGS) entry which is preliminary data.</text>
</comment>
<dbReference type="InterPro" id="IPR005475">
    <property type="entry name" value="Transketolase-like_Pyr-bd"/>
</dbReference>
<feature type="domain" description="Transketolase-like pyrimidine-binding" evidence="2">
    <location>
        <begin position="5"/>
        <end position="170"/>
    </location>
</feature>
<dbReference type="RefSeq" id="WP_185669567.1">
    <property type="nucleotide sequence ID" value="NZ_CP162271.1"/>
</dbReference>
<evidence type="ECO:0000259" key="2">
    <source>
        <dbReference type="SMART" id="SM00861"/>
    </source>
</evidence>
<dbReference type="Proteomes" id="UP000607331">
    <property type="component" value="Unassembled WGS sequence"/>
</dbReference>
<dbReference type="EMBL" id="JABBJF010000030">
    <property type="protein sequence ID" value="MBC1188402.1"/>
    <property type="molecule type" value="Genomic_DNA"/>
</dbReference>
<evidence type="ECO:0000256" key="1">
    <source>
        <dbReference type="ARBA" id="ARBA00023052"/>
    </source>
</evidence>
<dbReference type="Gene3D" id="3.40.50.920">
    <property type="match status" value="1"/>
</dbReference>
<dbReference type="InterPro" id="IPR029061">
    <property type="entry name" value="THDP-binding"/>
</dbReference>